<proteinExistence type="predicted"/>
<dbReference type="EMBL" id="CP022383">
    <property type="protein sequence ID" value="ATA78657.1"/>
    <property type="molecule type" value="Genomic_DNA"/>
</dbReference>
<protein>
    <submittedName>
        <fullName evidence="1">Uncharacterized protein</fullName>
    </submittedName>
</protein>
<accession>A0A250F3S3</accession>
<reference evidence="2" key="1">
    <citation type="submission" date="2017-06" db="EMBL/GenBank/DDBJ databases">
        <title>Capnocytophaga spp. assemblies.</title>
        <authorList>
            <person name="Gulvik C.A."/>
        </authorList>
    </citation>
    <scope>NUCLEOTIDE SEQUENCE [LARGE SCALE GENOMIC DNA]</scope>
    <source>
        <strain evidence="2">H4486</strain>
    </source>
</reference>
<evidence type="ECO:0000313" key="1">
    <source>
        <dbReference type="EMBL" id="ATA78657.1"/>
    </source>
</evidence>
<organism evidence="1 2">
    <name type="scientific">Capnocytophaga sputigena</name>
    <dbReference type="NCBI Taxonomy" id="1019"/>
    <lineage>
        <taxon>Bacteria</taxon>
        <taxon>Pseudomonadati</taxon>
        <taxon>Bacteroidota</taxon>
        <taxon>Flavobacteriia</taxon>
        <taxon>Flavobacteriales</taxon>
        <taxon>Flavobacteriaceae</taxon>
        <taxon>Capnocytophaga</taxon>
    </lineage>
</organism>
<dbReference type="RefSeq" id="WP_095900791.1">
    <property type="nucleotide sequence ID" value="NZ_CAURJM010000067.1"/>
</dbReference>
<dbReference type="AlphaFoldDB" id="A0A250F3S3"/>
<sequence>MIYIEQYQTLTSIPEKLNSGDKLMTLTEEGLSVKNTKTGKEYFIKGDVLHYEESLNHTYLWCALYNEDETFTLMAIDENGKTIASLEMEDPFGAASLWLTHLPKENEVTISLLDGAGWSESYYIALEGNELKIYQKLPDSYIYMFPLGNRSLLTNFDDRLMLASYPDFEVLKEKQLSDTDGEGILNIWQVDEHFGIFSSTQGIWYAFSLDTLEVISECVIKGYEPITEGEYYYSHIAALIPTPDKFLFEHWSYQDKKEESQWFAVDKAYLSTLIQKYLN</sequence>
<dbReference type="Proteomes" id="UP000217334">
    <property type="component" value="Chromosome"/>
</dbReference>
<name>A0A250F3S3_CAPSP</name>
<evidence type="ECO:0000313" key="2">
    <source>
        <dbReference type="Proteomes" id="UP000217334"/>
    </source>
</evidence>
<gene>
    <name evidence="1" type="ORF">CGC59_02735</name>
</gene>